<dbReference type="PRINTS" id="PR01349">
    <property type="entry name" value="WNTPROTEIN"/>
</dbReference>
<feature type="chain" id="PRO_5001724014" description="Protein Wnt" evidence="11">
    <location>
        <begin position="23"/>
        <end position="396"/>
    </location>
</feature>
<evidence type="ECO:0000256" key="6">
    <source>
        <dbReference type="ARBA" id="ARBA00022687"/>
    </source>
</evidence>
<evidence type="ECO:0000256" key="10">
    <source>
        <dbReference type="SAM" id="MobiDB-lite"/>
    </source>
</evidence>
<dbReference type="CDD" id="cd13113">
    <property type="entry name" value="Wnt"/>
    <property type="match status" value="1"/>
</dbReference>
<proteinExistence type="evidence at transcript level"/>
<accession>A0A077SMU4</accession>
<sequence>MLLAVAAFVLALISDRYQVGQCQTAHHYRQLAVEVRPSVEQWDIGEGESSTTGNATTTDSTSSSVPSAVGGHDPAEETDGIEPDGRAACSFLPGLTERQRLWCRDNYVFLEPIASGAQIALAQCRKQFADRRWNCPTDNPAVFSKIYDKGSQETAFVHSIQSAGATLAIARTCSRGHAPRWCGCDTTWTRNEAVNWTWGSCSDNYVKGYELSKQFLDAGETDTSTPKSKSTLWNNEAGRLAVRRLMRLQCKCHGLTGTCAHQTCWYSLPLVRVVGNLLMAKYESSTAVKMSSSGSPRLVVKRTTATALPLTTEDLVYLRRSPDYCLSDPAAGSLGTFGRTCKGKKSGYGGCDHLCCNRGFNVQRYAEKEKCKCKFVWCCHVRCRTCLENKERHTCN</sequence>
<evidence type="ECO:0000256" key="3">
    <source>
        <dbReference type="ARBA" id="ARBA00022473"/>
    </source>
</evidence>
<keyword evidence="11" id="KW-0732">Signal</keyword>
<evidence type="ECO:0000256" key="8">
    <source>
        <dbReference type="ARBA" id="ARBA00023288"/>
    </source>
</evidence>
<dbReference type="AlphaFoldDB" id="A0A077SMU4"/>
<evidence type="ECO:0000313" key="12">
    <source>
        <dbReference type="EMBL" id="CDO67892.1"/>
    </source>
</evidence>
<dbReference type="EMBL" id="HG973353">
    <property type="protein sequence ID" value="CDO67892.1"/>
    <property type="molecule type" value="mRNA"/>
</dbReference>
<keyword evidence="3 9" id="KW-0217">Developmental protein</keyword>
<evidence type="ECO:0000256" key="1">
    <source>
        <dbReference type="ARBA" id="ARBA00004498"/>
    </source>
</evidence>
<comment type="subcellular location">
    <subcellularLocation>
        <location evidence="1 9">Secreted</location>
        <location evidence="1 9">Extracellular space</location>
        <location evidence="1 9">Extracellular matrix</location>
    </subcellularLocation>
</comment>
<dbReference type="GO" id="GO:0005615">
    <property type="term" value="C:extracellular space"/>
    <property type="evidence" value="ECO:0007669"/>
    <property type="project" value="TreeGrafter"/>
</dbReference>
<protein>
    <recommendedName>
        <fullName evidence="9">Protein Wnt</fullName>
    </recommendedName>
</protein>
<dbReference type="PANTHER" id="PTHR12027">
    <property type="entry name" value="WNT RELATED"/>
    <property type="match status" value="1"/>
</dbReference>
<gene>
    <name evidence="12" type="primary">WntE</name>
</gene>
<keyword evidence="5" id="KW-0272">Extracellular matrix</keyword>
<keyword evidence="6 9" id="KW-0879">Wnt signaling pathway</keyword>
<dbReference type="FunFam" id="3.30.2460.20:FF:000001">
    <property type="entry name" value="Wnt homolog"/>
    <property type="match status" value="1"/>
</dbReference>
<comment type="similarity">
    <text evidence="2 9">Belongs to the Wnt family.</text>
</comment>
<comment type="function">
    <text evidence="9">Ligand for members of the frizzled family of seven transmembrane receptors.</text>
</comment>
<evidence type="ECO:0000256" key="9">
    <source>
        <dbReference type="RuleBase" id="RU003500"/>
    </source>
</evidence>
<dbReference type="SMART" id="SM00097">
    <property type="entry name" value="WNT1"/>
    <property type="match status" value="1"/>
</dbReference>
<feature type="compositionally biased region" description="Low complexity" evidence="10">
    <location>
        <begin position="49"/>
        <end position="64"/>
    </location>
</feature>
<dbReference type="InterPro" id="IPR043158">
    <property type="entry name" value="Wnt_C"/>
</dbReference>
<dbReference type="Gene3D" id="3.30.2460.20">
    <property type="match status" value="1"/>
</dbReference>
<organism evidence="12">
    <name type="scientific">Sycon ciliatum</name>
    <dbReference type="NCBI Taxonomy" id="27933"/>
    <lineage>
        <taxon>Eukaryota</taxon>
        <taxon>Metazoa</taxon>
        <taxon>Porifera</taxon>
        <taxon>Calcarea</taxon>
        <taxon>Calcaronea</taxon>
        <taxon>Leucosolenida</taxon>
        <taxon>Sycettidae</taxon>
        <taxon>Sycon</taxon>
    </lineage>
</organism>
<dbReference type="GO" id="GO:0005109">
    <property type="term" value="F:frizzled binding"/>
    <property type="evidence" value="ECO:0007669"/>
    <property type="project" value="TreeGrafter"/>
</dbReference>
<feature type="region of interest" description="Disordered" evidence="10">
    <location>
        <begin position="43"/>
        <end position="84"/>
    </location>
</feature>
<feature type="signal peptide" evidence="11">
    <location>
        <begin position="1"/>
        <end position="22"/>
    </location>
</feature>
<dbReference type="GO" id="GO:0045165">
    <property type="term" value="P:cell fate commitment"/>
    <property type="evidence" value="ECO:0007669"/>
    <property type="project" value="TreeGrafter"/>
</dbReference>
<evidence type="ECO:0000256" key="2">
    <source>
        <dbReference type="ARBA" id="ARBA00005683"/>
    </source>
</evidence>
<keyword evidence="8" id="KW-0449">Lipoprotein</keyword>
<evidence type="ECO:0000256" key="7">
    <source>
        <dbReference type="ARBA" id="ARBA00023157"/>
    </source>
</evidence>
<evidence type="ECO:0000256" key="5">
    <source>
        <dbReference type="ARBA" id="ARBA00022530"/>
    </source>
</evidence>
<evidence type="ECO:0000256" key="4">
    <source>
        <dbReference type="ARBA" id="ARBA00022525"/>
    </source>
</evidence>
<dbReference type="GO" id="GO:0005125">
    <property type="term" value="F:cytokine activity"/>
    <property type="evidence" value="ECO:0007669"/>
    <property type="project" value="TreeGrafter"/>
</dbReference>
<evidence type="ECO:0000256" key="11">
    <source>
        <dbReference type="SAM" id="SignalP"/>
    </source>
</evidence>
<reference evidence="12" key="1">
    <citation type="journal article" date="2014" name="Nat. Commun.">
        <title>Developmental gene expression provides clues to relationships between sponge and eumetazoan body plans.</title>
        <authorList>
            <person name="Leininger S."/>
            <person name="Adamski M."/>
            <person name="Bergum B."/>
            <person name="Guder C."/>
            <person name="Liu J."/>
            <person name="Laplante M."/>
            <person name="Brate J."/>
            <person name="Hoffmann F."/>
            <person name="Fortunato S."/>
            <person name="Jordal S."/>
            <person name="Rapp H.T."/>
            <person name="Adamska M."/>
        </authorList>
    </citation>
    <scope>NUCLEOTIDE SEQUENCE</scope>
</reference>
<dbReference type="Pfam" id="PF00110">
    <property type="entry name" value="wnt"/>
    <property type="match status" value="1"/>
</dbReference>
<keyword evidence="4" id="KW-0964">Secreted</keyword>
<name>A0A077SMU4_9METZ</name>
<dbReference type="InterPro" id="IPR005817">
    <property type="entry name" value="Wnt"/>
</dbReference>
<keyword evidence="7" id="KW-1015">Disulfide bond</keyword>
<dbReference type="GO" id="GO:0060070">
    <property type="term" value="P:canonical Wnt signaling pathway"/>
    <property type="evidence" value="ECO:0007669"/>
    <property type="project" value="TreeGrafter"/>
</dbReference>